<evidence type="ECO:0000313" key="3">
    <source>
        <dbReference type="EMBL" id="PAA61512.1"/>
    </source>
</evidence>
<feature type="compositionally biased region" description="Low complexity" evidence="1">
    <location>
        <begin position="418"/>
        <end position="435"/>
    </location>
</feature>
<dbReference type="SUPFAM" id="SSF57667">
    <property type="entry name" value="beta-beta-alpha zinc fingers"/>
    <property type="match status" value="1"/>
</dbReference>
<dbReference type="Gene3D" id="3.30.160.60">
    <property type="entry name" value="Classic Zinc Finger"/>
    <property type="match status" value="1"/>
</dbReference>
<gene>
    <name evidence="3" type="ORF">BOX15_Mlig002614g2</name>
</gene>
<keyword evidence="4" id="KW-1185">Reference proteome</keyword>
<dbReference type="AlphaFoldDB" id="A0A267EL62"/>
<comment type="caution">
    <text evidence="3">The sequence shown here is derived from an EMBL/GenBank/DDBJ whole genome shotgun (WGS) entry which is preliminary data.</text>
</comment>
<evidence type="ECO:0000313" key="4">
    <source>
        <dbReference type="Proteomes" id="UP000215902"/>
    </source>
</evidence>
<feature type="region of interest" description="Disordered" evidence="1">
    <location>
        <begin position="206"/>
        <end position="319"/>
    </location>
</feature>
<dbReference type="GO" id="GO:0008270">
    <property type="term" value="F:zinc ion binding"/>
    <property type="evidence" value="ECO:0007669"/>
    <property type="project" value="InterPro"/>
</dbReference>
<dbReference type="InterPro" id="IPR013087">
    <property type="entry name" value="Znf_C2H2_type"/>
</dbReference>
<dbReference type="InterPro" id="IPR036236">
    <property type="entry name" value="Znf_C2H2_sf"/>
</dbReference>
<feature type="non-terminal residue" evidence="3">
    <location>
        <position position="1"/>
    </location>
</feature>
<evidence type="ECO:0000256" key="1">
    <source>
        <dbReference type="SAM" id="MobiDB-lite"/>
    </source>
</evidence>
<dbReference type="SMART" id="SM00451">
    <property type="entry name" value="ZnF_U1"/>
    <property type="match status" value="3"/>
</dbReference>
<feature type="compositionally biased region" description="Polar residues" evidence="1">
    <location>
        <begin position="278"/>
        <end position="297"/>
    </location>
</feature>
<feature type="domain" description="C2H2-type" evidence="2">
    <location>
        <begin position="185"/>
        <end position="207"/>
    </location>
</feature>
<feature type="compositionally biased region" description="Polar residues" evidence="1">
    <location>
        <begin position="307"/>
        <end position="319"/>
    </location>
</feature>
<feature type="region of interest" description="Disordered" evidence="1">
    <location>
        <begin position="23"/>
        <end position="72"/>
    </location>
</feature>
<feature type="compositionally biased region" description="Polar residues" evidence="1">
    <location>
        <begin position="262"/>
        <end position="271"/>
    </location>
</feature>
<evidence type="ECO:0000259" key="2">
    <source>
        <dbReference type="PROSITE" id="PS00028"/>
    </source>
</evidence>
<dbReference type="PROSITE" id="PS00028">
    <property type="entry name" value="ZINC_FINGER_C2H2_1"/>
    <property type="match status" value="1"/>
</dbReference>
<protein>
    <recommendedName>
        <fullName evidence="2">C2H2-type domain-containing protein</fullName>
    </recommendedName>
</protein>
<organism evidence="3 4">
    <name type="scientific">Macrostomum lignano</name>
    <dbReference type="NCBI Taxonomy" id="282301"/>
    <lineage>
        <taxon>Eukaryota</taxon>
        <taxon>Metazoa</taxon>
        <taxon>Spiralia</taxon>
        <taxon>Lophotrochozoa</taxon>
        <taxon>Platyhelminthes</taxon>
        <taxon>Rhabditophora</taxon>
        <taxon>Macrostomorpha</taxon>
        <taxon>Macrostomida</taxon>
        <taxon>Macrostomidae</taxon>
        <taxon>Macrostomum</taxon>
    </lineage>
</organism>
<feature type="compositionally biased region" description="Polar residues" evidence="1">
    <location>
        <begin position="41"/>
        <end position="51"/>
    </location>
</feature>
<feature type="compositionally biased region" description="Pro residues" evidence="1">
    <location>
        <begin position="408"/>
        <end position="417"/>
    </location>
</feature>
<dbReference type="InterPro" id="IPR003604">
    <property type="entry name" value="Matrin/U1-like-C_Znf_C2H2"/>
</dbReference>
<feature type="compositionally biased region" description="Polar residues" evidence="1">
    <location>
        <begin position="449"/>
        <end position="458"/>
    </location>
</feature>
<dbReference type="EMBL" id="NIVC01002024">
    <property type="protein sequence ID" value="PAA61512.1"/>
    <property type="molecule type" value="Genomic_DNA"/>
</dbReference>
<proteinExistence type="predicted"/>
<name>A0A267EL62_9PLAT</name>
<feature type="region of interest" description="Disordered" evidence="1">
    <location>
        <begin position="400"/>
        <end position="458"/>
    </location>
</feature>
<dbReference type="GO" id="GO:0003676">
    <property type="term" value="F:nucleic acid binding"/>
    <property type="evidence" value="ECO:0007669"/>
    <property type="project" value="InterPro"/>
</dbReference>
<feature type="compositionally biased region" description="Basic and acidic residues" evidence="1">
    <location>
        <begin position="221"/>
        <end position="237"/>
    </location>
</feature>
<feature type="compositionally biased region" description="Polar residues" evidence="1">
    <location>
        <begin position="239"/>
        <end position="251"/>
    </location>
</feature>
<dbReference type="Proteomes" id="UP000215902">
    <property type="component" value="Unassembled WGS sequence"/>
</dbReference>
<accession>A0A267EL62</accession>
<reference evidence="3 4" key="1">
    <citation type="submission" date="2017-06" db="EMBL/GenBank/DDBJ databases">
        <title>A platform for efficient transgenesis in Macrostomum lignano, a flatworm model organism for stem cell research.</title>
        <authorList>
            <person name="Berezikov E."/>
        </authorList>
    </citation>
    <scope>NUCLEOTIDE SEQUENCE [LARGE SCALE GENOMIC DNA]</scope>
    <source>
        <strain evidence="3">DV1</strain>
        <tissue evidence="3">Whole organism</tissue>
    </source>
</reference>
<dbReference type="OrthoDB" id="1925236at2759"/>
<sequence length="458" mass="49598">LIKREKLCAIKDWQTPRGASLVAKQMNPSNGGGGGPPSSNAMHTTNNYGSSNKKRAAHFGGGNQKRPKFGGNKLLKISPDAWPEFRQILNESHCHICNSALGSPTIAMQHFNGQKHRRQWALSNPDRPNLPVAVLRNGVYYTSNMHDLEMARANAIDEATFLKGVDVAAMNADPDMRHLIQQRHCSLCGIYFSSAMEIRGHLTSPNHLANTGAGRPSESAGFDRRPPGNHVGQRDGIRQPQNPSGHQTGAASSALVERGAANANSDHSNMAGSAGTAEPSNKIDTFNQPCQQQSASMETVAIVSPPGNKSNNGLAHSSKSAWQTGQSPIVCGSCNIQICTLAAAKRHYESAEHLKAATAAAAAAASAAAAVAAAAVTATPSSDCQSFRLHKKTLHHKNRSYLQRQQQQPPPPPPQGPPFQQMYQQPPQQQQQQQQHRQDHRQKFGKFQKFNSHYHQSF</sequence>